<name>A0A511KGS3_RHOTO</name>
<sequence>MRAPMLGVFKRTGDFRYDYLGGDWESLQVSALADLYRILSTDVDTRSAARIRSDAQLADFHLLFSETPTTKDLHRRSTSIALLDRDYIAKLPPNRPTYDTIIVVPSRKLIIPVQLTVSRDHTLVVTGLKRIEARCGDEMEVMGVKRLFLFVGQEGGAAKQLAATYRAKRGIRDGDNKLIAPKNLMRYELGYAELSIEELVGKFSEVAFRFLLQLWALLADNVSFTY</sequence>
<dbReference type="AlphaFoldDB" id="A0A511KGS3"/>
<comment type="caution">
    <text evidence="1">The sequence shown here is derived from an EMBL/GenBank/DDBJ whole genome shotgun (WGS) entry which is preliminary data.</text>
</comment>
<evidence type="ECO:0000313" key="2">
    <source>
        <dbReference type="Proteomes" id="UP000321518"/>
    </source>
</evidence>
<evidence type="ECO:0000313" key="1">
    <source>
        <dbReference type="EMBL" id="GEM09571.1"/>
    </source>
</evidence>
<accession>A0A511KGS3</accession>
<proteinExistence type="predicted"/>
<gene>
    <name evidence="1" type="ORF">Rt10032_c08g3588</name>
</gene>
<protein>
    <submittedName>
        <fullName evidence="1">Uncharacterized protein</fullName>
    </submittedName>
</protein>
<reference evidence="1 2" key="1">
    <citation type="submission" date="2019-07" db="EMBL/GenBank/DDBJ databases">
        <title>Rhodotorula toruloides NBRC10032 genome sequencing.</title>
        <authorList>
            <person name="Shida Y."/>
            <person name="Takaku H."/>
            <person name="Ogasawara W."/>
            <person name="Mori K."/>
        </authorList>
    </citation>
    <scope>NUCLEOTIDE SEQUENCE [LARGE SCALE GENOMIC DNA]</scope>
    <source>
        <strain evidence="1 2">NBRC10032</strain>
    </source>
</reference>
<dbReference type="EMBL" id="BJWK01000008">
    <property type="protein sequence ID" value="GEM09571.1"/>
    <property type="molecule type" value="Genomic_DNA"/>
</dbReference>
<organism evidence="1 2">
    <name type="scientific">Rhodotorula toruloides</name>
    <name type="common">Yeast</name>
    <name type="synonym">Rhodosporidium toruloides</name>
    <dbReference type="NCBI Taxonomy" id="5286"/>
    <lineage>
        <taxon>Eukaryota</taxon>
        <taxon>Fungi</taxon>
        <taxon>Dikarya</taxon>
        <taxon>Basidiomycota</taxon>
        <taxon>Pucciniomycotina</taxon>
        <taxon>Microbotryomycetes</taxon>
        <taxon>Sporidiobolales</taxon>
        <taxon>Sporidiobolaceae</taxon>
        <taxon>Rhodotorula</taxon>
    </lineage>
</organism>
<dbReference type="Proteomes" id="UP000321518">
    <property type="component" value="Unassembled WGS sequence"/>
</dbReference>